<accession>H3GJZ9</accession>
<name>H3GJZ9_PHYRM</name>
<dbReference type="eggNOG" id="ENOG502T2S7">
    <property type="taxonomic scope" value="Eukaryota"/>
</dbReference>
<evidence type="ECO:0000313" key="2">
    <source>
        <dbReference type="Proteomes" id="UP000005238"/>
    </source>
</evidence>
<reference evidence="2" key="1">
    <citation type="journal article" date="2006" name="Science">
        <title>Phytophthora genome sequences uncover evolutionary origins and mechanisms of pathogenesis.</title>
        <authorList>
            <person name="Tyler B.M."/>
            <person name="Tripathy S."/>
            <person name="Zhang X."/>
            <person name="Dehal P."/>
            <person name="Jiang R.H."/>
            <person name="Aerts A."/>
            <person name="Arredondo F.D."/>
            <person name="Baxter L."/>
            <person name="Bensasson D."/>
            <person name="Beynon J.L."/>
            <person name="Chapman J."/>
            <person name="Damasceno C.M."/>
            <person name="Dorrance A.E."/>
            <person name="Dou D."/>
            <person name="Dickerman A.W."/>
            <person name="Dubchak I.L."/>
            <person name="Garbelotto M."/>
            <person name="Gijzen M."/>
            <person name="Gordon S.G."/>
            <person name="Govers F."/>
            <person name="Grunwald N.J."/>
            <person name="Huang W."/>
            <person name="Ivors K.L."/>
            <person name="Jones R.W."/>
            <person name="Kamoun S."/>
            <person name="Krampis K."/>
            <person name="Lamour K.H."/>
            <person name="Lee M.K."/>
            <person name="McDonald W.H."/>
            <person name="Medina M."/>
            <person name="Meijer H.J."/>
            <person name="Nordberg E.K."/>
            <person name="Maclean D.J."/>
            <person name="Ospina-Giraldo M.D."/>
            <person name="Morris P.F."/>
            <person name="Phuntumart V."/>
            <person name="Putnam N.H."/>
            <person name="Rash S."/>
            <person name="Rose J.K."/>
            <person name="Sakihama Y."/>
            <person name="Salamov A.A."/>
            <person name="Savidor A."/>
            <person name="Scheuring C.F."/>
            <person name="Smith B.M."/>
            <person name="Sobral B.W."/>
            <person name="Terry A."/>
            <person name="Torto-Alalibo T.A."/>
            <person name="Win J."/>
            <person name="Xu Z."/>
            <person name="Zhang H."/>
            <person name="Grigoriev I.V."/>
            <person name="Rokhsar D.S."/>
            <person name="Boore J.L."/>
        </authorList>
    </citation>
    <scope>NUCLEOTIDE SEQUENCE [LARGE SCALE GENOMIC DNA]</scope>
    <source>
        <strain evidence="2">Pr102</strain>
    </source>
</reference>
<dbReference type="EMBL" id="DS566015">
    <property type="status" value="NOT_ANNOTATED_CDS"/>
    <property type="molecule type" value="Genomic_DNA"/>
</dbReference>
<organism evidence="1 2">
    <name type="scientific">Phytophthora ramorum</name>
    <name type="common">Sudden oak death agent</name>
    <dbReference type="NCBI Taxonomy" id="164328"/>
    <lineage>
        <taxon>Eukaryota</taxon>
        <taxon>Sar</taxon>
        <taxon>Stramenopiles</taxon>
        <taxon>Oomycota</taxon>
        <taxon>Peronosporomycetes</taxon>
        <taxon>Peronosporales</taxon>
        <taxon>Peronosporaceae</taxon>
        <taxon>Phytophthora</taxon>
    </lineage>
</organism>
<dbReference type="AlphaFoldDB" id="H3GJZ9"/>
<dbReference type="OMA" id="HESEANR"/>
<dbReference type="Proteomes" id="UP000005238">
    <property type="component" value="Unassembled WGS sequence"/>
</dbReference>
<dbReference type="HOGENOM" id="CLU_1681423_0_0_1"/>
<evidence type="ECO:0000313" key="1">
    <source>
        <dbReference type="EnsemblProtists" id="Phyra76540"/>
    </source>
</evidence>
<sequence>MEEEPDVWSHFERSVAYVKDVASLYESAFGCRADGPSRKTVTKAHLDEAHNQAQQALELLASNLLNASMTIVHSIEKQVHQKERHHESEANRLKHKMLAVRQTIRDRQAALDQEAIHKFYSAHKASQMRLSAPVSLSRNTAEKENDKLQHQLKLSLAPEKCMQ</sequence>
<dbReference type="EnsemblProtists" id="Phyra76540">
    <property type="protein sequence ID" value="Phyra76540"/>
    <property type="gene ID" value="Phyra76540"/>
</dbReference>
<keyword evidence="2" id="KW-1185">Reference proteome</keyword>
<reference evidence="1" key="2">
    <citation type="submission" date="2015-06" db="UniProtKB">
        <authorList>
            <consortium name="EnsemblProtists"/>
        </authorList>
    </citation>
    <scope>IDENTIFICATION</scope>
    <source>
        <strain evidence="1">Pr102</strain>
    </source>
</reference>
<proteinExistence type="predicted"/>
<dbReference type="VEuPathDB" id="FungiDB:KRP22_3508"/>
<dbReference type="VEuPathDB" id="FungiDB:KRP23_3256"/>
<dbReference type="InParanoid" id="H3GJZ9"/>
<protein>
    <submittedName>
        <fullName evidence="1">Uncharacterized protein</fullName>
    </submittedName>
</protein>